<dbReference type="GO" id="GO:0003677">
    <property type="term" value="F:DNA binding"/>
    <property type="evidence" value="ECO:0007669"/>
    <property type="project" value="InterPro"/>
</dbReference>
<comment type="caution">
    <text evidence="2">The sequence shown here is derived from an EMBL/GenBank/DDBJ whole genome shotgun (WGS) entry which is preliminary data.</text>
</comment>
<evidence type="ECO:0000259" key="1">
    <source>
        <dbReference type="SMART" id="SM00966"/>
    </source>
</evidence>
<dbReference type="InterPro" id="IPR037914">
    <property type="entry name" value="SpoVT-AbrB_sf"/>
</dbReference>
<organism evidence="2 3">
    <name type="scientific">Streptococcus mitis 18/56</name>
    <dbReference type="NCBI Taxonomy" id="1340485"/>
    <lineage>
        <taxon>Bacteria</taxon>
        <taxon>Bacillati</taxon>
        <taxon>Bacillota</taxon>
        <taxon>Bacilli</taxon>
        <taxon>Lactobacillales</taxon>
        <taxon>Streptococcaceae</taxon>
        <taxon>Streptococcus</taxon>
        <taxon>Streptococcus mitis group</taxon>
    </lineage>
</organism>
<accession>S7XF34</accession>
<dbReference type="SUPFAM" id="SSF89447">
    <property type="entry name" value="AbrB/MazE/MraZ-like"/>
    <property type="match status" value="1"/>
</dbReference>
<dbReference type="InterPro" id="IPR007159">
    <property type="entry name" value="SpoVT-AbrB_dom"/>
</dbReference>
<protein>
    <recommendedName>
        <fullName evidence="1">SpoVT-AbrB domain-containing protein</fullName>
    </recommendedName>
</protein>
<evidence type="ECO:0000313" key="3">
    <source>
        <dbReference type="Proteomes" id="UP000014970"/>
    </source>
</evidence>
<dbReference type="Pfam" id="PF04014">
    <property type="entry name" value="MazE_antitoxin"/>
    <property type="match status" value="1"/>
</dbReference>
<dbReference type="AlphaFoldDB" id="S7XF34"/>
<feature type="domain" description="SpoVT-AbrB" evidence="1">
    <location>
        <begin position="21"/>
        <end position="64"/>
    </location>
</feature>
<evidence type="ECO:0000313" key="2">
    <source>
        <dbReference type="EMBL" id="EPR92907.1"/>
    </source>
</evidence>
<dbReference type="PATRIC" id="fig|1340485.3.peg.1927"/>
<proteinExistence type="predicted"/>
<dbReference type="PANTHER" id="PTHR40516">
    <property type="entry name" value="ANTITOXIN CHPS-RELATED"/>
    <property type="match status" value="1"/>
</dbReference>
<sequence length="100" mass="11790">MSTHVVNLNQSMVKNEVKTVRKWGNGLGILLPKSMIDNYDLKIGDDLKFIFENDKFIIENNKEVLNIPEFSLEDLMKEYEQYEREVYDWDALTPVGQEVY</sequence>
<dbReference type="Gene3D" id="2.10.260.10">
    <property type="match status" value="1"/>
</dbReference>
<dbReference type="GO" id="GO:0097351">
    <property type="term" value="F:toxin sequestering activity"/>
    <property type="evidence" value="ECO:0007669"/>
    <property type="project" value="InterPro"/>
</dbReference>
<gene>
    <name evidence="2" type="ORF">M059_09235</name>
</gene>
<dbReference type="EMBL" id="ATAA01000032">
    <property type="protein sequence ID" value="EPR92907.1"/>
    <property type="molecule type" value="Genomic_DNA"/>
</dbReference>
<dbReference type="SMART" id="SM00966">
    <property type="entry name" value="SpoVT_AbrB"/>
    <property type="match status" value="1"/>
</dbReference>
<name>S7XF34_STRMT</name>
<reference evidence="2 3" key="1">
    <citation type="submission" date="2013-06" db="EMBL/GenBank/DDBJ databases">
        <title>Genome sequencing of Streptococcus mitis strains.</title>
        <authorList>
            <person name="Ikryannikova L.N."/>
            <person name="Ilina E.N."/>
            <person name="Kostryukova E.S."/>
            <person name="Semashko T.A."/>
            <person name="Savinova T.A."/>
            <person name="Karpova I.Y."/>
            <person name="Larin A.K."/>
            <person name="Ischenko D.S."/>
            <person name="Dubovickaya V.A."/>
            <person name="Sidorenko S.V."/>
            <person name="Govorun V.M."/>
        </authorList>
    </citation>
    <scope>NUCLEOTIDE SEQUENCE [LARGE SCALE GENOMIC DNA]</scope>
    <source>
        <strain evidence="2 3">18/56</strain>
    </source>
</reference>
<dbReference type="PANTHER" id="PTHR40516:SF1">
    <property type="entry name" value="ANTITOXIN CHPS-RELATED"/>
    <property type="match status" value="1"/>
</dbReference>
<dbReference type="InterPro" id="IPR039052">
    <property type="entry name" value="Antitox_PemI-like"/>
</dbReference>
<dbReference type="Proteomes" id="UP000014970">
    <property type="component" value="Unassembled WGS sequence"/>
</dbReference>